<dbReference type="EMBL" id="BGPR01000864">
    <property type="protein sequence ID" value="GBM38289.1"/>
    <property type="molecule type" value="Genomic_DNA"/>
</dbReference>
<gene>
    <name evidence="1" type="ORF">AVEN_17731_1</name>
</gene>
<reference evidence="1 2" key="1">
    <citation type="journal article" date="2019" name="Sci. Rep.">
        <title>Orb-weaving spider Araneus ventricosus genome elucidates the spidroin gene catalogue.</title>
        <authorList>
            <person name="Kono N."/>
            <person name="Nakamura H."/>
            <person name="Ohtoshi R."/>
            <person name="Moran D.A.P."/>
            <person name="Shinohara A."/>
            <person name="Yoshida Y."/>
            <person name="Fujiwara M."/>
            <person name="Mori M."/>
            <person name="Tomita M."/>
            <person name="Arakawa K."/>
        </authorList>
    </citation>
    <scope>NUCLEOTIDE SEQUENCE [LARGE SCALE GENOMIC DNA]</scope>
</reference>
<proteinExistence type="predicted"/>
<dbReference type="Proteomes" id="UP000499080">
    <property type="component" value="Unassembled WGS sequence"/>
</dbReference>
<evidence type="ECO:0000313" key="1">
    <source>
        <dbReference type="EMBL" id="GBM38289.1"/>
    </source>
</evidence>
<protein>
    <submittedName>
        <fullName evidence="1">Uncharacterized protein</fullName>
    </submittedName>
</protein>
<dbReference type="GO" id="GO:0003676">
    <property type="term" value="F:nucleic acid binding"/>
    <property type="evidence" value="ECO:0007669"/>
    <property type="project" value="InterPro"/>
</dbReference>
<accession>A0A4Y2FD83</accession>
<dbReference type="AlphaFoldDB" id="A0A4Y2FD83"/>
<evidence type="ECO:0000313" key="2">
    <source>
        <dbReference type="Proteomes" id="UP000499080"/>
    </source>
</evidence>
<dbReference type="InterPro" id="IPR036397">
    <property type="entry name" value="RNaseH_sf"/>
</dbReference>
<keyword evidence="2" id="KW-1185">Reference proteome</keyword>
<comment type="caution">
    <text evidence="1">The sequence shown here is derived from an EMBL/GenBank/DDBJ whole genome shotgun (WGS) entry which is preliminary data.</text>
</comment>
<name>A0A4Y2FD83_ARAVE</name>
<organism evidence="1 2">
    <name type="scientific">Araneus ventricosus</name>
    <name type="common">Orbweaver spider</name>
    <name type="synonym">Epeira ventricosa</name>
    <dbReference type="NCBI Taxonomy" id="182803"/>
    <lineage>
        <taxon>Eukaryota</taxon>
        <taxon>Metazoa</taxon>
        <taxon>Ecdysozoa</taxon>
        <taxon>Arthropoda</taxon>
        <taxon>Chelicerata</taxon>
        <taxon>Arachnida</taxon>
        <taxon>Araneae</taxon>
        <taxon>Araneomorphae</taxon>
        <taxon>Entelegynae</taxon>
        <taxon>Araneoidea</taxon>
        <taxon>Araneidae</taxon>
        <taxon>Araneus</taxon>
    </lineage>
</organism>
<dbReference type="Gene3D" id="3.30.420.10">
    <property type="entry name" value="Ribonuclease H-like superfamily/Ribonuclease H"/>
    <property type="match status" value="1"/>
</dbReference>
<sequence length="97" mass="10891">MRKIYLMPTLKERMLEGLIFQQDGAPCQFHNDVTSYLNAEKPVRIGRGGVSIGPARSPNLTPLDFSIWTRNLPSFTEARDKLSNKTATVVCEISHLT</sequence>